<dbReference type="AlphaFoldDB" id="A0A210RXZ8"/>
<evidence type="ECO:0000313" key="1">
    <source>
        <dbReference type="EMBL" id="OWF65893.1"/>
    </source>
</evidence>
<dbReference type="EMBL" id="NAIA01000003">
    <property type="protein sequence ID" value="OWF65893.1"/>
    <property type="molecule type" value="Genomic_DNA"/>
</dbReference>
<gene>
    <name evidence="1" type="ORF">B6A14_09045</name>
</gene>
<sequence length="229" mass="25224">MMLHSSARLMPTSERGYTLVELLVALAVSAIVIAGTYAGYSFFAQQHQLLSAQTEVSRNALRAIDLLKADIRMAGYLDYNDVNPMPANQAISISNGNDLIVVYDDYDDQGVLYRALIRYYLNSYTPASGNQRQRLMREWRKCNNPSTLCTLANSTPIYGQTSGEPILDWVTTFSVQAANLKSSGTFSGQPQTVKAILTIQSPQKIDGSSRVVSKTFNVITRAKNVSLVP</sequence>
<protein>
    <recommendedName>
        <fullName evidence="3">Prepilin-type N-terminal cleavage/methylation domain-containing protein</fullName>
    </recommendedName>
</protein>
<dbReference type="Proteomes" id="UP000196880">
    <property type="component" value="Unassembled WGS sequence"/>
</dbReference>
<dbReference type="Pfam" id="PF07963">
    <property type="entry name" value="N_methyl"/>
    <property type="match status" value="1"/>
</dbReference>
<evidence type="ECO:0008006" key="3">
    <source>
        <dbReference type="Google" id="ProtNLM"/>
    </source>
</evidence>
<dbReference type="SUPFAM" id="SSF54523">
    <property type="entry name" value="Pili subunits"/>
    <property type="match status" value="1"/>
</dbReference>
<evidence type="ECO:0000313" key="2">
    <source>
        <dbReference type="Proteomes" id="UP000196880"/>
    </source>
</evidence>
<dbReference type="PROSITE" id="PS00409">
    <property type="entry name" value="PROKAR_NTER_METHYL"/>
    <property type="match status" value="1"/>
</dbReference>
<proteinExistence type="predicted"/>
<reference evidence="1 2" key="1">
    <citation type="submission" date="2017-03" db="EMBL/GenBank/DDBJ databases">
        <title>New species Polynucleobacter sp. MWH-EgelM1-30-B4.</title>
        <authorList>
            <person name="Hahn M.W."/>
        </authorList>
    </citation>
    <scope>NUCLEOTIDE SEQUENCE [LARGE SCALE GENOMIC DNA]</scope>
    <source>
        <strain evidence="1 2">MWH-EgelM1-30-B4</strain>
    </source>
</reference>
<comment type="caution">
    <text evidence="1">The sequence shown here is derived from an EMBL/GenBank/DDBJ whole genome shotgun (WGS) entry which is preliminary data.</text>
</comment>
<organism evidence="1 2">
    <name type="scientific">Polynucleobacter hirudinilacicola</name>
    <dbReference type="NCBI Taxonomy" id="1743166"/>
    <lineage>
        <taxon>Bacteria</taxon>
        <taxon>Pseudomonadati</taxon>
        <taxon>Pseudomonadota</taxon>
        <taxon>Betaproteobacteria</taxon>
        <taxon>Burkholderiales</taxon>
        <taxon>Burkholderiaceae</taxon>
        <taxon>Polynucleobacter</taxon>
    </lineage>
</organism>
<name>A0A210RXZ8_9BURK</name>
<dbReference type="InterPro" id="IPR012902">
    <property type="entry name" value="N_methyl_site"/>
</dbReference>
<dbReference type="NCBIfam" id="TIGR02532">
    <property type="entry name" value="IV_pilin_GFxxxE"/>
    <property type="match status" value="1"/>
</dbReference>
<accession>A0A210RXZ8</accession>
<dbReference type="InterPro" id="IPR045584">
    <property type="entry name" value="Pilin-like"/>
</dbReference>
<keyword evidence="2" id="KW-1185">Reference proteome</keyword>
<dbReference type="OrthoDB" id="9858795at2"/>